<feature type="transmembrane region" description="Helical" evidence="4">
    <location>
        <begin position="693"/>
        <end position="717"/>
    </location>
</feature>
<dbReference type="PANTHER" id="PTHR43630:SF1">
    <property type="entry name" value="POLY-BETA-1,6-N-ACETYL-D-GLUCOSAMINE SYNTHASE"/>
    <property type="match status" value="1"/>
</dbReference>
<dbReference type="PATRIC" id="fig|537010.4.peg.1525"/>
<feature type="domain" description="Glycosyltransferase 2-like" evidence="5">
    <location>
        <begin position="439"/>
        <end position="658"/>
    </location>
</feature>
<dbReference type="CDD" id="cd06427">
    <property type="entry name" value="CESA_like_2"/>
    <property type="match status" value="1"/>
</dbReference>
<keyword evidence="2" id="KW-0328">Glycosyltransferase</keyword>
<dbReference type="EMBL" id="AFZX01000039">
    <property type="protein sequence ID" value="EHL07746.1"/>
    <property type="molecule type" value="Genomic_DNA"/>
</dbReference>
<keyword evidence="4" id="KW-0472">Membrane</keyword>
<dbReference type="Proteomes" id="UP000004416">
    <property type="component" value="Unassembled WGS sequence"/>
</dbReference>
<keyword evidence="3 6" id="KW-0808">Transferase</keyword>
<feature type="transmembrane region" description="Helical" evidence="4">
    <location>
        <begin position="284"/>
        <end position="304"/>
    </location>
</feature>
<organism evidence="6 7">
    <name type="scientific">Desulfitobacterium hafniense DP7</name>
    <dbReference type="NCBI Taxonomy" id="537010"/>
    <lineage>
        <taxon>Bacteria</taxon>
        <taxon>Bacillati</taxon>
        <taxon>Bacillota</taxon>
        <taxon>Clostridia</taxon>
        <taxon>Eubacteriales</taxon>
        <taxon>Desulfitobacteriaceae</taxon>
        <taxon>Desulfitobacterium</taxon>
    </lineage>
</organism>
<reference evidence="6 7" key="1">
    <citation type="submission" date="2011-08" db="EMBL/GenBank/DDBJ databases">
        <authorList>
            <person name="Weinstock G."/>
            <person name="Sodergren E."/>
            <person name="Clifton S."/>
            <person name="Fulton L."/>
            <person name="Fulton B."/>
            <person name="Courtney L."/>
            <person name="Fronick C."/>
            <person name="Harrison M."/>
            <person name="Strong C."/>
            <person name="Farmer C."/>
            <person name="Delahaunty K."/>
            <person name="Markovic C."/>
            <person name="Hall O."/>
            <person name="Minx P."/>
            <person name="Tomlinson C."/>
            <person name="Mitreva M."/>
            <person name="Hou S."/>
            <person name="Chen J."/>
            <person name="Wollam A."/>
            <person name="Pepin K.H."/>
            <person name="Johnson M."/>
            <person name="Bhonagiri V."/>
            <person name="Zhang X."/>
            <person name="Suruliraj S."/>
            <person name="Warren W."/>
            <person name="Chinwalla A."/>
            <person name="Mardis E.R."/>
            <person name="Wilson R.K."/>
        </authorList>
    </citation>
    <scope>NUCLEOTIDE SEQUENCE [LARGE SCALE GENOMIC DNA]</scope>
    <source>
        <strain evidence="6 7">DP7</strain>
    </source>
</reference>
<dbReference type="InterPro" id="IPR029044">
    <property type="entry name" value="Nucleotide-diphossugar_trans"/>
</dbReference>
<proteinExistence type="inferred from homology"/>
<evidence type="ECO:0000256" key="3">
    <source>
        <dbReference type="ARBA" id="ARBA00022679"/>
    </source>
</evidence>
<evidence type="ECO:0000256" key="2">
    <source>
        <dbReference type="ARBA" id="ARBA00022676"/>
    </source>
</evidence>
<dbReference type="HOGENOM" id="CLU_020629_0_0_9"/>
<name>G9XKR9_DESHA</name>
<evidence type="ECO:0000259" key="5">
    <source>
        <dbReference type="Pfam" id="PF13632"/>
    </source>
</evidence>
<dbReference type="InterPro" id="IPR001173">
    <property type="entry name" value="Glyco_trans_2-like"/>
</dbReference>
<dbReference type="SUPFAM" id="SSF53448">
    <property type="entry name" value="Nucleotide-diphospho-sugar transferases"/>
    <property type="match status" value="1"/>
</dbReference>
<dbReference type="GO" id="GO:0016757">
    <property type="term" value="F:glycosyltransferase activity"/>
    <property type="evidence" value="ECO:0007669"/>
    <property type="project" value="UniProtKB-KW"/>
</dbReference>
<evidence type="ECO:0000313" key="7">
    <source>
        <dbReference type="Proteomes" id="UP000004416"/>
    </source>
</evidence>
<accession>G9XKR9</accession>
<keyword evidence="4" id="KW-0812">Transmembrane</keyword>
<feature type="transmembrane region" description="Helical" evidence="4">
    <location>
        <begin position="647"/>
        <end position="672"/>
    </location>
</feature>
<comment type="similarity">
    <text evidence="1">Belongs to the glycosyltransferase 2 family.</text>
</comment>
<comment type="caution">
    <text evidence="6">The sequence shown here is derived from an EMBL/GenBank/DDBJ whole genome shotgun (WGS) entry which is preliminary data.</text>
</comment>
<dbReference type="PANTHER" id="PTHR43630">
    <property type="entry name" value="POLY-BETA-1,6-N-ACETYL-D-GLUCOSAMINE SYNTHASE"/>
    <property type="match status" value="1"/>
</dbReference>
<dbReference type="Pfam" id="PF13632">
    <property type="entry name" value="Glyco_trans_2_3"/>
    <property type="match status" value="1"/>
</dbReference>
<evidence type="ECO:0000256" key="1">
    <source>
        <dbReference type="ARBA" id="ARBA00006739"/>
    </source>
</evidence>
<dbReference type="Gene3D" id="3.90.550.10">
    <property type="entry name" value="Spore Coat Polysaccharide Biosynthesis Protein SpsA, Chain A"/>
    <property type="match status" value="1"/>
</dbReference>
<dbReference type="InterPro" id="IPR037257">
    <property type="entry name" value="T2SS_E_N_sf"/>
</dbReference>
<dbReference type="SUPFAM" id="SSF160246">
    <property type="entry name" value="EspE N-terminal domain-like"/>
    <property type="match status" value="3"/>
</dbReference>
<feature type="transmembrane region" description="Helical" evidence="4">
    <location>
        <begin position="612"/>
        <end position="635"/>
    </location>
</feature>
<gene>
    <name evidence="6" type="ORF">HMPREF0322_01640</name>
</gene>
<feature type="transmembrane region" description="Helical" evidence="4">
    <location>
        <begin position="310"/>
        <end position="328"/>
    </location>
</feature>
<protein>
    <submittedName>
        <fullName evidence="6">Glycosyltransferase, group 2 family protein</fullName>
    </submittedName>
</protein>
<keyword evidence="4" id="KW-1133">Transmembrane helix</keyword>
<evidence type="ECO:0000313" key="6">
    <source>
        <dbReference type="EMBL" id="EHL07746.1"/>
    </source>
</evidence>
<sequence>MMKAGNRIGENLLKQGYITEEQLNAVLKIQQEKGGMLGNILVESGFLSPQELTEYITASQFSRLGERLIQAKIITPAQLKNAIAYQEQNGGRLGNILVLLGYLDSEQLDDFLHSNAKQKLPLGQMLVQNGEITEEQLKEAISMQNKSGGKIGDILLFLRYVTPETLYRYLATQNNLGRVGNQYNKQMAKKIPYEIALQFNAILINNRPDSYIVAVGDILPEESVQTIESYLDKPVEQVLATMVEIENLWETVYGNRLSEDSVFKLYEEQPENSAIVTFSKSQRIGLIVASIAFLIVLIANYQVALFIGNILIQGLYAMMTILKLYIVYKGSYKDAQLHFAVEEVAAIDESQLPVYTILVPVYKEKEVIRQLIHNIQVLDYPQYKLDVCILLEEDDKETIETVMNMNLPHYFTPVIVPPSQPKTKPKACNYGLLRAKGRYVVIYDAEDRPEPDQLKKVYLAFKRLPDSYVCIQSKLNYFNSNQNLLTRFFTQEYSMWFELLLVGIMKTKTPIPLGGTSNHFKIDFLREVGAWDPFNVTEDADLGIRLFKKGYHTAIVDSRTWEEANSKVSNWLRQRSRWIKGYMQTWLVHMRHPVELFRICGLKGFIGYQAMVLGTPLLPLLNPIFWSLLVLWYLTEAGWISDLFPGILYYIACFQLIFGNFMFMYTNAVGMYHVIRDCSLKNEQPFSYGLVKYALLTPLYWILMSVAAYKALIQLVIKPFYWEKTTHGLTTVKYDTVNRSKLPT</sequence>
<evidence type="ECO:0000256" key="4">
    <source>
        <dbReference type="SAM" id="Phobius"/>
    </source>
</evidence>
<dbReference type="AlphaFoldDB" id="G9XKR9"/>